<comment type="caution">
    <text evidence="2">The sequence shown here is derived from an EMBL/GenBank/DDBJ whole genome shotgun (WGS) entry which is preliminary data.</text>
</comment>
<sequence length="70" mass="7522">MVHAIQRPNWPACSVPNIAAAQGSTAWLSPPSISTRSSALLTSTTQDMSVSSQHRMSLAICHSDTNETKR</sequence>
<reference evidence="2" key="1">
    <citation type="submission" date="2020-07" db="EMBL/GenBank/DDBJ databases">
        <title>Clarias magur genome sequencing, assembly and annotation.</title>
        <authorList>
            <person name="Kushwaha B."/>
            <person name="Kumar R."/>
            <person name="Das P."/>
            <person name="Joshi C.G."/>
            <person name="Kumar D."/>
            <person name="Nagpure N.S."/>
            <person name="Pandey M."/>
            <person name="Agarwal S."/>
            <person name="Srivastava S."/>
            <person name="Singh M."/>
            <person name="Sahoo L."/>
            <person name="Jayasankar P."/>
            <person name="Meher P.K."/>
            <person name="Koringa P.G."/>
            <person name="Iquebal M.A."/>
            <person name="Das S.P."/>
            <person name="Bit A."/>
            <person name="Patnaik S."/>
            <person name="Patel N."/>
            <person name="Shah T.M."/>
            <person name="Hinsu A."/>
            <person name="Jena J.K."/>
        </authorList>
    </citation>
    <scope>NUCLEOTIDE SEQUENCE</scope>
    <source>
        <strain evidence="2">CIFAMagur01</strain>
        <tissue evidence="2">Testis</tissue>
    </source>
</reference>
<name>A0A8J4U9X5_CLAMG</name>
<gene>
    <name evidence="2" type="primary">amY1.1</name>
    <name evidence="2" type="ORF">DAT39_006463</name>
</gene>
<dbReference type="EMBL" id="QNUK01000067">
    <property type="protein sequence ID" value="KAF5903868.1"/>
    <property type="molecule type" value="Genomic_DNA"/>
</dbReference>
<protein>
    <submittedName>
        <fullName evidence="2">Alpha-amylase</fullName>
    </submittedName>
</protein>
<dbReference type="Proteomes" id="UP000727407">
    <property type="component" value="Unassembled WGS sequence"/>
</dbReference>
<proteinExistence type="predicted"/>
<dbReference type="AlphaFoldDB" id="A0A8J4U9X5"/>
<feature type="compositionally biased region" description="Polar residues" evidence="1">
    <location>
        <begin position="46"/>
        <end position="55"/>
    </location>
</feature>
<evidence type="ECO:0000313" key="3">
    <source>
        <dbReference type="Proteomes" id="UP000727407"/>
    </source>
</evidence>
<evidence type="ECO:0000313" key="2">
    <source>
        <dbReference type="EMBL" id="KAF5903868.1"/>
    </source>
</evidence>
<keyword evidence="3" id="KW-1185">Reference proteome</keyword>
<organism evidence="2 3">
    <name type="scientific">Clarias magur</name>
    <name type="common">Asian catfish</name>
    <name type="synonym">Macropteronotus magur</name>
    <dbReference type="NCBI Taxonomy" id="1594786"/>
    <lineage>
        <taxon>Eukaryota</taxon>
        <taxon>Metazoa</taxon>
        <taxon>Chordata</taxon>
        <taxon>Craniata</taxon>
        <taxon>Vertebrata</taxon>
        <taxon>Euteleostomi</taxon>
        <taxon>Actinopterygii</taxon>
        <taxon>Neopterygii</taxon>
        <taxon>Teleostei</taxon>
        <taxon>Ostariophysi</taxon>
        <taxon>Siluriformes</taxon>
        <taxon>Clariidae</taxon>
        <taxon>Clarias</taxon>
    </lineage>
</organism>
<evidence type="ECO:0000256" key="1">
    <source>
        <dbReference type="SAM" id="MobiDB-lite"/>
    </source>
</evidence>
<feature type="region of interest" description="Disordered" evidence="1">
    <location>
        <begin position="44"/>
        <end position="70"/>
    </location>
</feature>
<accession>A0A8J4U9X5</accession>